<dbReference type="PROSITE" id="PS00108">
    <property type="entry name" value="PROTEIN_KINASE_ST"/>
    <property type="match status" value="1"/>
</dbReference>
<dbReference type="PROSITE" id="PS50011">
    <property type="entry name" value="PROTEIN_KINASE_DOM"/>
    <property type="match status" value="1"/>
</dbReference>
<dbReference type="InterPro" id="IPR017441">
    <property type="entry name" value="Protein_kinase_ATP_BS"/>
</dbReference>
<proteinExistence type="predicted"/>
<evidence type="ECO:0000256" key="3">
    <source>
        <dbReference type="ARBA" id="ARBA00022679"/>
    </source>
</evidence>
<keyword evidence="3 11" id="KW-0808">Transferase</keyword>
<feature type="binding site" evidence="7">
    <location>
        <position position="43"/>
    </location>
    <ligand>
        <name>ATP</name>
        <dbReference type="ChEBI" id="CHEBI:30616"/>
    </ligand>
</feature>
<dbReference type="Gene3D" id="1.10.510.10">
    <property type="entry name" value="Transferase(Phosphotransferase) domain 1"/>
    <property type="match status" value="1"/>
</dbReference>
<dbReference type="OrthoDB" id="5169909at2"/>
<dbReference type="InterPro" id="IPR008271">
    <property type="entry name" value="Ser/Thr_kinase_AS"/>
</dbReference>
<evidence type="ECO:0000256" key="7">
    <source>
        <dbReference type="PROSITE-ProRule" id="PRU10141"/>
    </source>
</evidence>
<evidence type="ECO:0000256" key="4">
    <source>
        <dbReference type="ARBA" id="ARBA00022741"/>
    </source>
</evidence>
<evidence type="ECO:0000256" key="1">
    <source>
        <dbReference type="ARBA" id="ARBA00012513"/>
    </source>
</evidence>
<keyword evidence="9" id="KW-1133">Transmembrane helix</keyword>
<dbReference type="Pfam" id="PF00069">
    <property type="entry name" value="Pkinase"/>
    <property type="match status" value="1"/>
</dbReference>
<dbReference type="InterPro" id="IPR000719">
    <property type="entry name" value="Prot_kinase_dom"/>
</dbReference>
<feature type="transmembrane region" description="Helical" evidence="9">
    <location>
        <begin position="339"/>
        <end position="362"/>
    </location>
</feature>
<dbReference type="PANTHER" id="PTHR43289">
    <property type="entry name" value="MITOGEN-ACTIVATED PROTEIN KINASE KINASE KINASE 20-RELATED"/>
    <property type="match status" value="1"/>
</dbReference>
<feature type="compositionally biased region" description="Pro residues" evidence="8">
    <location>
        <begin position="311"/>
        <end position="322"/>
    </location>
</feature>
<evidence type="ECO:0000256" key="5">
    <source>
        <dbReference type="ARBA" id="ARBA00022777"/>
    </source>
</evidence>
<feature type="region of interest" description="Disordered" evidence="8">
    <location>
        <begin position="277"/>
        <end position="335"/>
    </location>
</feature>
<feature type="compositionally biased region" description="Low complexity" evidence="8">
    <location>
        <begin position="400"/>
        <end position="422"/>
    </location>
</feature>
<dbReference type="PANTHER" id="PTHR43289:SF6">
    <property type="entry name" value="SERINE_THREONINE-PROTEIN KINASE NEKL-3"/>
    <property type="match status" value="1"/>
</dbReference>
<evidence type="ECO:0000313" key="12">
    <source>
        <dbReference type="Proteomes" id="UP000008710"/>
    </source>
</evidence>
<dbReference type="SUPFAM" id="SSF56112">
    <property type="entry name" value="Protein kinase-like (PK-like)"/>
    <property type="match status" value="1"/>
</dbReference>
<evidence type="ECO:0000256" key="9">
    <source>
        <dbReference type="SAM" id="Phobius"/>
    </source>
</evidence>
<gene>
    <name evidence="11" type="ordered locus">RHA1_ro02581</name>
</gene>
<keyword evidence="6 7" id="KW-0067">ATP-binding</keyword>
<dbReference type="HOGENOM" id="CLU_000288_63_44_11"/>
<protein>
    <recommendedName>
        <fullName evidence="1">non-specific serine/threonine protein kinase</fullName>
        <ecNumber evidence="1">2.7.11.1</ecNumber>
    </recommendedName>
</protein>
<dbReference type="PROSITE" id="PS00107">
    <property type="entry name" value="PROTEIN_KINASE_ATP"/>
    <property type="match status" value="1"/>
</dbReference>
<organism evidence="11 12">
    <name type="scientific">Rhodococcus jostii (strain RHA1)</name>
    <dbReference type="NCBI Taxonomy" id="101510"/>
    <lineage>
        <taxon>Bacteria</taxon>
        <taxon>Bacillati</taxon>
        <taxon>Actinomycetota</taxon>
        <taxon>Actinomycetes</taxon>
        <taxon>Mycobacteriales</taxon>
        <taxon>Nocardiaceae</taxon>
        <taxon>Rhodococcus</taxon>
    </lineage>
</organism>
<dbReference type="eggNOG" id="COG0515">
    <property type="taxonomic scope" value="Bacteria"/>
</dbReference>
<dbReference type="Gene3D" id="3.30.200.20">
    <property type="entry name" value="Phosphorylase Kinase, domain 1"/>
    <property type="match status" value="1"/>
</dbReference>
<dbReference type="PATRIC" id="fig|101510.16.peg.2612"/>
<dbReference type="InterPro" id="IPR011009">
    <property type="entry name" value="Kinase-like_dom_sf"/>
</dbReference>
<dbReference type="FunFam" id="3.30.200.20:FF:000348">
    <property type="entry name" value="Serine/threonine protein kinase"/>
    <property type="match status" value="1"/>
</dbReference>
<evidence type="ECO:0000256" key="6">
    <source>
        <dbReference type="ARBA" id="ARBA00022840"/>
    </source>
</evidence>
<dbReference type="Proteomes" id="UP000008710">
    <property type="component" value="Chromosome"/>
</dbReference>
<feature type="region of interest" description="Disordered" evidence="8">
    <location>
        <begin position="382"/>
        <end position="431"/>
    </location>
</feature>
<reference evidence="12" key="1">
    <citation type="journal article" date="2006" name="Proc. Natl. Acad. Sci. U.S.A.">
        <title>The complete genome of Rhodococcus sp. RHA1 provides insights into a catabolic powerhouse.</title>
        <authorList>
            <person name="McLeod M.P."/>
            <person name="Warren R.L."/>
            <person name="Hsiao W.W.L."/>
            <person name="Araki N."/>
            <person name="Myhre M."/>
            <person name="Fernandes C."/>
            <person name="Miyazawa D."/>
            <person name="Wong W."/>
            <person name="Lillquist A.L."/>
            <person name="Wang D."/>
            <person name="Dosanjh M."/>
            <person name="Hara H."/>
            <person name="Petrescu A."/>
            <person name="Morin R.D."/>
            <person name="Yang G."/>
            <person name="Stott J.M."/>
            <person name="Schein J.E."/>
            <person name="Shin H."/>
            <person name="Smailus D."/>
            <person name="Siddiqui A.S."/>
            <person name="Marra M.A."/>
            <person name="Jones S.J.M."/>
            <person name="Holt R."/>
            <person name="Brinkman F.S.L."/>
            <person name="Miyauchi K."/>
            <person name="Fukuda M."/>
            <person name="Davies J.E."/>
            <person name="Mohn W.W."/>
            <person name="Eltis L.D."/>
        </authorList>
    </citation>
    <scope>NUCLEOTIDE SEQUENCE [LARGE SCALE GENOMIC DNA]</scope>
    <source>
        <strain evidence="12">RHA1</strain>
    </source>
</reference>
<dbReference type="GO" id="GO:0005524">
    <property type="term" value="F:ATP binding"/>
    <property type="evidence" value="ECO:0007669"/>
    <property type="project" value="UniProtKB-UniRule"/>
</dbReference>
<keyword evidence="9" id="KW-0472">Membrane</keyword>
<dbReference type="EC" id="2.7.11.1" evidence="1"/>
<dbReference type="FunFam" id="1.10.510.10:FF:000021">
    <property type="entry name" value="Serine/threonine protein kinase"/>
    <property type="match status" value="1"/>
</dbReference>
<evidence type="ECO:0000256" key="2">
    <source>
        <dbReference type="ARBA" id="ARBA00022527"/>
    </source>
</evidence>
<evidence type="ECO:0000256" key="8">
    <source>
        <dbReference type="SAM" id="MobiDB-lite"/>
    </source>
</evidence>
<dbReference type="KEGG" id="rha:RHA1_ro02581"/>
<dbReference type="CDD" id="cd14014">
    <property type="entry name" value="STKc_PknB_like"/>
    <property type="match status" value="1"/>
</dbReference>
<dbReference type="SMART" id="SM00220">
    <property type="entry name" value="S_TKc"/>
    <property type="match status" value="1"/>
</dbReference>
<name>Q0SDK0_RHOJR</name>
<accession>Q0SDK0</accession>
<feature type="domain" description="Protein kinase" evidence="10">
    <location>
        <begin position="14"/>
        <end position="274"/>
    </location>
</feature>
<dbReference type="AlphaFoldDB" id="Q0SDK0"/>
<keyword evidence="4 7" id="KW-0547">Nucleotide-binding</keyword>
<dbReference type="GO" id="GO:0004674">
    <property type="term" value="F:protein serine/threonine kinase activity"/>
    <property type="evidence" value="ECO:0007669"/>
    <property type="project" value="UniProtKB-KW"/>
</dbReference>
<dbReference type="EMBL" id="CP000431">
    <property type="protein sequence ID" value="ABG94386.1"/>
    <property type="molecule type" value="Genomic_DNA"/>
</dbReference>
<keyword evidence="9" id="KW-0812">Transmembrane</keyword>
<keyword evidence="5 11" id="KW-0418">Kinase</keyword>
<sequence length="534" mass="56027">MAAGSRVGTQFGQYQLRALLGRGGMGEVYEAFDTVKGRTVAVKLLDLELANDATFQQRFRRESHVAARLQEPHVIPIHDWGEIDGVLYIDMRLVPGQDLRSLLRSQGPMDASRAVVIMEQIASALDAAHADGLVHRDVKPENILVTANDFAYLVDFGIAHSSSDLRLTTLGSAVGSYAYMAPERFDNAPVDGRADVYSLACVLHECLTGAIPFPSNSISSAIRAHLAAPAPRPSAVRPDIPAAFDGVVATGLAKSRDARYRTAGALAAAARAALSGRPPARTEVAGLHAPTRIDSVGRPPEYPSTSVPQGPLAPPPHHPPPRSSYAAGPPPQKRRSTAVPVMVTLLVVAVLALGGVVGWLVLDRNRSDDPLTAAVTTIAQPPVVRTSTESAAPAPPPTIPSATTRTTTTRTTTTRTTVAAPPLVGEVSGTDGQGFMSPADARCNHTNPAAFIGRTTKSLVVVCQTGVGRYYYQGVRISDGAAISVDDPVPNGSGFVATNAGNGTQYRVTPTALTIVGGDGQVIATEPMVESAYR</sequence>
<keyword evidence="2" id="KW-0723">Serine/threonine-protein kinase</keyword>
<dbReference type="RefSeq" id="WP_011595293.1">
    <property type="nucleotide sequence ID" value="NC_008268.1"/>
</dbReference>
<evidence type="ECO:0000259" key="10">
    <source>
        <dbReference type="PROSITE" id="PS50011"/>
    </source>
</evidence>
<evidence type="ECO:0000313" key="11">
    <source>
        <dbReference type="EMBL" id="ABG94386.1"/>
    </source>
</evidence>